<dbReference type="InterPro" id="IPR006439">
    <property type="entry name" value="HAD-SF_hydro_IA"/>
</dbReference>
<keyword evidence="6" id="KW-1185">Reference proteome</keyword>
<dbReference type="PANTHER" id="PTHR46193">
    <property type="entry name" value="6-PHOSPHOGLUCONATE PHOSPHATASE"/>
    <property type="match status" value="1"/>
</dbReference>
<comment type="caution">
    <text evidence="5">The sequence shown here is derived from an EMBL/GenBank/DDBJ whole genome shotgun (WGS) entry which is preliminary data.</text>
</comment>
<dbReference type="PANTHER" id="PTHR46193:SF10">
    <property type="entry name" value="6-PHOSPHOGLUCONATE PHOSPHATASE"/>
    <property type="match status" value="1"/>
</dbReference>
<dbReference type="Gene3D" id="3.40.50.1000">
    <property type="entry name" value="HAD superfamily/HAD-like"/>
    <property type="match status" value="1"/>
</dbReference>
<evidence type="ECO:0000313" key="6">
    <source>
        <dbReference type="Proteomes" id="UP001083770"/>
    </source>
</evidence>
<dbReference type="SFLD" id="SFLDG01129">
    <property type="entry name" value="C1.5:_HAD__Beta-PGM__Phosphata"/>
    <property type="match status" value="1"/>
</dbReference>
<evidence type="ECO:0000256" key="1">
    <source>
        <dbReference type="ARBA" id="ARBA00001946"/>
    </source>
</evidence>
<dbReference type="InterPro" id="IPR023214">
    <property type="entry name" value="HAD_sf"/>
</dbReference>
<dbReference type="InterPro" id="IPR051600">
    <property type="entry name" value="Beta-PGM-like"/>
</dbReference>
<dbReference type="SUPFAM" id="SSF56784">
    <property type="entry name" value="HAD-like"/>
    <property type="match status" value="1"/>
</dbReference>
<gene>
    <name evidence="5" type="ORF">O4G74_11390</name>
</gene>
<dbReference type="SFLD" id="SFLDS00003">
    <property type="entry name" value="Haloacid_Dehalogenase"/>
    <property type="match status" value="1"/>
</dbReference>
<evidence type="ECO:0000256" key="4">
    <source>
        <dbReference type="ARBA" id="ARBA00022842"/>
    </source>
</evidence>
<dbReference type="NCBIfam" id="TIGR01509">
    <property type="entry name" value="HAD-SF-IA-v3"/>
    <property type="match status" value="1"/>
</dbReference>
<evidence type="ECO:0000313" key="5">
    <source>
        <dbReference type="EMBL" id="MCZ4298664.1"/>
    </source>
</evidence>
<comment type="similarity">
    <text evidence="2">Belongs to the HAD-like hydrolase superfamily. CbbY/CbbZ/Gph/YieH family.</text>
</comment>
<keyword evidence="5" id="KW-0378">Hydrolase</keyword>
<dbReference type="EMBL" id="JAPWGW010000003">
    <property type="protein sequence ID" value="MCZ4298664.1"/>
    <property type="molecule type" value="Genomic_DNA"/>
</dbReference>
<dbReference type="GO" id="GO:0016787">
    <property type="term" value="F:hydrolase activity"/>
    <property type="evidence" value="ECO:0007669"/>
    <property type="project" value="UniProtKB-KW"/>
</dbReference>
<dbReference type="InterPro" id="IPR023198">
    <property type="entry name" value="PGP-like_dom2"/>
</dbReference>
<dbReference type="Pfam" id="PF00702">
    <property type="entry name" value="Hydrolase"/>
    <property type="match status" value="1"/>
</dbReference>
<evidence type="ECO:0000256" key="2">
    <source>
        <dbReference type="ARBA" id="ARBA00006171"/>
    </source>
</evidence>
<sequence>MERPEAIIFDCDGVLVDSEVIAIAVEREHLSGWGLAYDNETYLSRFVGLHNRDYHAALRQDAEDRRIDLPADFPVIIQAAIWSRFEAELSAIEGALDLASNFGGPVAVASSSEQDKLHRKLDLTGLASAFGPHVYSADLVENGKPAPDLFLLAAKKLGVPASNCLVIEDSENGVRAGCAAGMMVCGFTGGAHADSGLAARLKRAGAHMLARSFAEIARP</sequence>
<evidence type="ECO:0000256" key="3">
    <source>
        <dbReference type="ARBA" id="ARBA00022723"/>
    </source>
</evidence>
<organism evidence="5 6">
    <name type="scientific">Henriciella marina</name>
    <dbReference type="NCBI Taxonomy" id="453851"/>
    <lineage>
        <taxon>Bacteria</taxon>
        <taxon>Pseudomonadati</taxon>
        <taxon>Pseudomonadota</taxon>
        <taxon>Alphaproteobacteria</taxon>
        <taxon>Hyphomonadales</taxon>
        <taxon>Hyphomonadaceae</taxon>
        <taxon>Henriciella</taxon>
    </lineage>
</organism>
<proteinExistence type="inferred from homology"/>
<dbReference type="InterPro" id="IPR036412">
    <property type="entry name" value="HAD-like_sf"/>
</dbReference>
<keyword evidence="4" id="KW-0460">Magnesium</keyword>
<reference evidence="5" key="1">
    <citation type="submission" date="2022-12" db="EMBL/GenBank/DDBJ databases">
        <title>Bacterial isolates from different developmental stages of Nematostella vectensis.</title>
        <authorList>
            <person name="Fraune S."/>
        </authorList>
    </citation>
    <scope>NUCLEOTIDE SEQUENCE</scope>
    <source>
        <strain evidence="5">G21632-S1</strain>
    </source>
</reference>
<accession>A0ABT4LZR7</accession>
<dbReference type="Gene3D" id="1.10.150.240">
    <property type="entry name" value="Putative phosphatase, domain 2"/>
    <property type="match status" value="1"/>
</dbReference>
<name>A0ABT4LZR7_9PROT</name>
<keyword evidence="3" id="KW-0479">Metal-binding</keyword>
<dbReference type="Proteomes" id="UP001083770">
    <property type="component" value="Unassembled WGS sequence"/>
</dbReference>
<protein>
    <submittedName>
        <fullName evidence="5">HAD-IA family hydrolase</fullName>
    </submittedName>
</protein>
<dbReference type="RefSeq" id="WP_269402733.1">
    <property type="nucleotide sequence ID" value="NZ_JAPWGW010000003.1"/>
</dbReference>
<comment type="cofactor">
    <cofactor evidence="1">
        <name>Mg(2+)</name>
        <dbReference type="ChEBI" id="CHEBI:18420"/>
    </cofactor>
</comment>